<dbReference type="Proteomes" id="UP000287171">
    <property type="component" value="Unassembled WGS sequence"/>
</dbReference>
<gene>
    <name evidence="1" type="ORF">KDA_74980</name>
</gene>
<dbReference type="EMBL" id="BIFT01000003">
    <property type="protein sequence ID" value="GCE32014.1"/>
    <property type="molecule type" value="Genomic_DNA"/>
</dbReference>
<organism evidence="1 2">
    <name type="scientific">Dictyobacter alpinus</name>
    <dbReference type="NCBI Taxonomy" id="2014873"/>
    <lineage>
        <taxon>Bacteria</taxon>
        <taxon>Bacillati</taxon>
        <taxon>Chloroflexota</taxon>
        <taxon>Ktedonobacteria</taxon>
        <taxon>Ktedonobacterales</taxon>
        <taxon>Dictyobacteraceae</taxon>
        <taxon>Dictyobacter</taxon>
    </lineage>
</organism>
<reference evidence="2" key="1">
    <citation type="submission" date="2018-12" db="EMBL/GenBank/DDBJ databases">
        <title>Tengunoibacter tsumagoiensis gen. nov., sp. nov., Dictyobacter kobayashii sp. nov., D. alpinus sp. nov., and D. joshuensis sp. nov. and description of Dictyobacteraceae fam. nov. within the order Ktedonobacterales isolated from Tengu-no-mugimeshi.</title>
        <authorList>
            <person name="Wang C.M."/>
            <person name="Zheng Y."/>
            <person name="Sakai Y."/>
            <person name="Toyoda A."/>
            <person name="Minakuchi Y."/>
            <person name="Abe K."/>
            <person name="Yokota A."/>
            <person name="Yabe S."/>
        </authorList>
    </citation>
    <scope>NUCLEOTIDE SEQUENCE [LARGE SCALE GENOMIC DNA]</scope>
    <source>
        <strain evidence="2">Uno16</strain>
    </source>
</reference>
<comment type="caution">
    <text evidence="1">The sequence shown here is derived from an EMBL/GenBank/DDBJ whole genome shotgun (WGS) entry which is preliminary data.</text>
</comment>
<protein>
    <submittedName>
        <fullName evidence="1">Uncharacterized protein</fullName>
    </submittedName>
</protein>
<evidence type="ECO:0000313" key="1">
    <source>
        <dbReference type="EMBL" id="GCE32014.1"/>
    </source>
</evidence>
<proteinExistence type="predicted"/>
<keyword evidence="2" id="KW-1185">Reference proteome</keyword>
<sequence length="273" mass="31396">MDCAEDEATFDRSRYQRLKHAVEALAGVCDGALMRDDQGFDGTDTRAGHLYAYLPLDAWPLSIFHRAWRWTKKYHRQLGEMQIDCSALPEPPVFEGEDRQIALHPDGTGFFVIFPNDDWPLVDSFRNLPGNALHKEPIGTKLFFRYRTYHGAGSILLDWATPYHFRLGPGVRERAQASHGSVVVPSEYRVEYAQEMDAFALYFPDRLLNAEVKAIPCRSYSYNGGFHWVIGARRSAADPLRAFLSRHDFSIPPEAERRLQELEQEVSRVDLYW</sequence>
<evidence type="ECO:0000313" key="2">
    <source>
        <dbReference type="Proteomes" id="UP000287171"/>
    </source>
</evidence>
<accession>A0A402BKZ1</accession>
<dbReference type="AlphaFoldDB" id="A0A402BKZ1"/>
<name>A0A402BKZ1_9CHLR</name>
<dbReference type="RefSeq" id="WP_126632032.1">
    <property type="nucleotide sequence ID" value="NZ_BIFT01000003.1"/>
</dbReference>